<proteinExistence type="predicted"/>
<name>A0A0A9CAF2_ARUDO</name>
<dbReference type="EMBL" id="GBRH01229413">
    <property type="protein sequence ID" value="JAD68482.1"/>
    <property type="molecule type" value="Transcribed_RNA"/>
</dbReference>
<dbReference type="AlphaFoldDB" id="A0A0A9CAF2"/>
<organism evidence="1">
    <name type="scientific">Arundo donax</name>
    <name type="common">Giant reed</name>
    <name type="synonym">Donax arundinaceus</name>
    <dbReference type="NCBI Taxonomy" id="35708"/>
    <lineage>
        <taxon>Eukaryota</taxon>
        <taxon>Viridiplantae</taxon>
        <taxon>Streptophyta</taxon>
        <taxon>Embryophyta</taxon>
        <taxon>Tracheophyta</taxon>
        <taxon>Spermatophyta</taxon>
        <taxon>Magnoliopsida</taxon>
        <taxon>Liliopsida</taxon>
        <taxon>Poales</taxon>
        <taxon>Poaceae</taxon>
        <taxon>PACMAD clade</taxon>
        <taxon>Arundinoideae</taxon>
        <taxon>Arundineae</taxon>
        <taxon>Arundo</taxon>
    </lineage>
</organism>
<reference evidence="1" key="2">
    <citation type="journal article" date="2015" name="Data Brief">
        <title>Shoot transcriptome of the giant reed, Arundo donax.</title>
        <authorList>
            <person name="Barrero R.A."/>
            <person name="Guerrero F.D."/>
            <person name="Moolhuijzen P."/>
            <person name="Goolsby J.A."/>
            <person name="Tidwell J."/>
            <person name="Bellgard S.E."/>
            <person name="Bellgard M.I."/>
        </authorList>
    </citation>
    <scope>NUCLEOTIDE SEQUENCE</scope>
    <source>
        <tissue evidence="1">Shoot tissue taken approximately 20 cm above the soil surface</tissue>
    </source>
</reference>
<evidence type="ECO:0000313" key="1">
    <source>
        <dbReference type="EMBL" id="JAD68482.1"/>
    </source>
</evidence>
<accession>A0A0A9CAF2</accession>
<reference evidence="1" key="1">
    <citation type="submission" date="2014-09" db="EMBL/GenBank/DDBJ databases">
        <authorList>
            <person name="Magalhaes I.L.F."/>
            <person name="Oliveira U."/>
            <person name="Santos F.R."/>
            <person name="Vidigal T.H.D.A."/>
            <person name="Brescovit A.D."/>
            <person name="Santos A.J."/>
        </authorList>
    </citation>
    <scope>NUCLEOTIDE SEQUENCE</scope>
    <source>
        <tissue evidence="1">Shoot tissue taken approximately 20 cm above the soil surface</tissue>
    </source>
</reference>
<protein>
    <submittedName>
        <fullName evidence="1">Uncharacterized protein</fullName>
    </submittedName>
</protein>
<sequence>MYILYDVSKLHMLHDWSTVLGYAMSSRFYSNFAIN</sequence>